<dbReference type="CDD" id="cd03230">
    <property type="entry name" value="ABC_DR_subfamily_A"/>
    <property type="match status" value="1"/>
</dbReference>
<dbReference type="InterPro" id="IPR017871">
    <property type="entry name" value="ABC_transporter-like_CS"/>
</dbReference>
<evidence type="ECO:0000313" key="7">
    <source>
        <dbReference type="Proteomes" id="UP001180087"/>
    </source>
</evidence>
<keyword evidence="4 6" id="KW-0067">ATP-binding</keyword>
<dbReference type="PROSITE" id="PS50893">
    <property type="entry name" value="ABC_TRANSPORTER_2"/>
    <property type="match status" value="1"/>
</dbReference>
<dbReference type="SUPFAM" id="SSF52540">
    <property type="entry name" value="P-loop containing nucleoside triphosphate hydrolases"/>
    <property type="match status" value="1"/>
</dbReference>
<accession>A0ABY9KSH9</accession>
<reference evidence="6" key="1">
    <citation type="submission" date="2023-06" db="EMBL/GenBank/DDBJ databases">
        <title>A Treasure from Seagulls: Isolation and Description of Aciduricobacillus qingdaonensis gen. nov., sp. nov., a Rare Obligately Uric Acid-utilizing Member in the Family Bacillaceae.</title>
        <authorList>
            <person name="Liu W."/>
            <person name="Wang B."/>
        </authorList>
    </citation>
    <scope>NUCLEOTIDE SEQUENCE</scope>
    <source>
        <strain evidence="6">44XB</strain>
    </source>
</reference>
<keyword evidence="3" id="KW-0547">Nucleotide-binding</keyword>
<keyword evidence="2" id="KW-0813">Transport</keyword>
<protein>
    <submittedName>
        <fullName evidence="6">ABC transporter ATP-binding protein</fullName>
    </submittedName>
</protein>
<gene>
    <name evidence="6" type="ORF">QR721_08830</name>
</gene>
<dbReference type="InterPro" id="IPR027417">
    <property type="entry name" value="P-loop_NTPase"/>
</dbReference>
<feature type="domain" description="ABC transporter" evidence="5">
    <location>
        <begin position="2"/>
        <end position="221"/>
    </location>
</feature>
<dbReference type="PANTHER" id="PTHR42711:SF5">
    <property type="entry name" value="ABC TRANSPORTER ATP-BINDING PROTEIN NATA"/>
    <property type="match status" value="1"/>
</dbReference>
<evidence type="ECO:0000313" key="6">
    <source>
        <dbReference type="EMBL" id="WLV23745.1"/>
    </source>
</evidence>
<organism evidence="6 7">
    <name type="scientific">Aciduricibacillus chroicocephali</name>
    <dbReference type="NCBI Taxonomy" id="3054939"/>
    <lineage>
        <taxon>Bacteria</taxon>
        <taxon>Bacillati</taxon>
        <taxon>Bacillota</taxon>
        <taxon>Bacilli</taxon>
        <taxon>Bacillales</taxon>
        <taxon>Bacillaceae</taxon>
        <taxon>Aciduricibacillus</taxon>
    </lineage>
</organism>
<evidence type="ECO:0000256" key="4">
    <source>
        <dbReference type="ARBA" id="ARBA00022840"/>
    </source>
</evidence>
<evidence type="ECO:0000256" key="2">
    <source>
        <dbReference type="ARBA" id="ARBA00022448"/>
    </source>
</evidence>
<keyword evidence="7" id="KW-1185">Reference proteome</keyword>
<dbReference type="InterPro" id="IPR050763">
    <property type="entry name" value="ABC_transporter_ATP-binding"/>
</dbReference>
<dbReference type="Pfam" id="PF00005">
    <property type="entry name" value="ABC_tran"/>
    <property type="match status" value="1"/>
</dbReference>
<evidence type="ECO:0000256" key="3">
    <source>
        <dbReference type="ARBA" id="ARBA00022741"/>
    </source>
</evidence>
<dbReference type="InterPro" id="IPR003439">
    <property type="entry name" value="ABC_transporter-like_ATP-bd"/>
</dbReference>
<dbReference type="Gene3D" id="3.40.50.300">
    <property type="entry name" value="P-loop containing nucleotide triphosphate hydrolases"/>
    <property type="match status" value="1"/>
</dbReference>
<comment type="similarity">
    <text evidence="1">Belongs to the ABC transporter superfamily.</text>
</comment>
<dbReference type="GO" id="GO:0005524">
    <property type="term" value="F:ATP binding"/>
    <property type="evidence" value="ECO:0007669"/>
    <property type="project" value="UniProtKB-KW"/>
</dbReference>
<dbReference type="RefSeq" id="WP_348026068.1">
    <property type="nucleotide sequence ID" value="NZ_CP129113.1"/>
</dbReference>
<dbReference type="Proteomes" id="UP001180087">
    <property type="component" value="Chromosome"/>
</dbReference>
<dbReference type="PROSITE" id="PS00211">
    <property type="entry name" value="ABC_TRANSPORTER_1"/>
    <property type="match status" value="1"/>
</dbReference>
<dbReference type="EMBL" id="CP129113">
    <property type="protein sequence ID" value="WLV23745.1"/>
    <property type="molecule type" value="Genomic_DNA"/>
</dbReference>
<evidence type="ECO:0000256" key="1">
    <source>
        <dbReference type="ARBA" id="ARBA00005417"/>
    </source>
</evidence>
<dbReference type="InterPro" id="IPR003593">
    <property type="entry name" value="AAA+_ATPase"/>
</dbReference>
<evidence type="ECO:0000259" key="5">
    <source>
        <dbReference type="PROSITE" id="PS50893"/>
    </source>
</evidence>
<dbReference type="PANTHER" id="PTHR42711">
    <property type="entry name" value="ABC TRANSPORTER ATP-BINDING PROTEIN"/>
    <property type="match status" value="1"/>
</dbReference>
<proteinExistence type="inferred from homology"/>
<sequence length="223" mass="25110">MLEVEGLGKAYKKKIVLSNVSFSAEPGEIIGLVGENGAGKSTLLNMIATLDKPTSGTIRLNGFDSIGSRKQYRKLIGYVPQDLAIWDSLSVEENMLFFEKLSWVRKEEDALQEICRNLALDHWKEMAGTLSGGQKRKLNLAISLIHEPDLLLLDEPTVGIDMRSKSEIVHYLKQLAIQKNKAILYISHDMDEIKTLCDRLICIGKDPFYRELLQSANQPMLTF</sequence>
<name>A0ABY9KSH9_9BACI</name>
<dbReference type="SMART" id="SM00382">
    <property type="entry name" value="AAA"/>
    <property type="match status" value="1"/>
</dbReference>